<dbReference type="OrthoDB" id="6388170at2"/>
<dbReference type="PROSITE" id="PS51900">
    <property type="entry name" value="CB"/>
    <property type="match status" value="1"/>
</dbReference>
<dbReference type="Pfam" id="PF00589">
    <property type="entry name" value="Phage_integrase"/>
    <property type="match status" value="1"/>
</dbReference>
<dbReference type="Gene3D" id="1.10.443.10">
    <property type="entry name" value="Intergrase catalytic core"/>
    <property type="match status" value="1"/>
</dbReference>
<dbReference type="InterPro" id="IPR002104">
    <property type="entry name" value="Integrase_catalytic"/>
</dbReference>
<dbReference type="Proteomes" id="UP000193077">
    <property type="component" value="Unassembled WGS sequence"/>
</dbReference>
<dbReference type="EMBL" id="FWFO01000001">
    <property type="protein sequence ID" value="SLN40976.1"/>
    <property type="molecule type" value="Genomic_DNA"/>
</dbReference>
<keyword evidence="3 5" id="KW-0238">DNA-binding</keyword>
<organism evidence="8 9">
    <name type="scientific">Falsiruegeria litorea R37</name>
    <dbReference type="NCBI Taxonomy" id="1200284"/>
    <lineage>
        <taxon>Bacteria</taxon>
        <taxon>Pseudomonadati</taxon>
        <taxon>Pseudomonadota</taxon>
        <taxon>Alphaproteobacteria</taxon>
        <taxon>Rhodobacterales</taxon>
        <taxon>Roseobacteraceae</taxon>
        <taxon>Falsiruegeria</taxon>
    </lineage>
</organism>
<dbReference type="PANTHER" id="PTHR30349:SF41">
    <property type="entry name" value="INTEGRASE_RECOMBINASE PROTEIN MJ0367-RELATED"/>
    <property type="match status" value="1"/>
</dbReference>
<reference evidence="8 9" key="1">
    <citation type="submission" date="2017-03" db="EMBL/GenBank/DDBJ databases">
        <authorList>
            <person name="Afonso C.L."/>
            <person name="Miller P.J."/>
            <person name="Scott M.A."/>
            <person name="Spackman E."/>
            <person name="Goraichik I."/>
            <person name="Dimitrov K.M."/>
            <person name="Suarez D.L."/>
            <person name="Swayne D.E."/>
        </authorList>
    </citation>
    <scope>NUCLEOTIDE SEQUENCE [LARGE SCALE GENOMIC DNA]</scope>
    <source>
        <strain evidence="8 9">CECT 7639</strain>
    </source>
</reference>
<keyword evidence="2" id="KW-0229">DNA integration</keyword>
<dbReference type="PROSITE" id="PS51898">
    <property type="entry name" value="TYR_RECOMBINASE"/>
    <property type="match status" value="1"/>
</dbReference>
<comment type="similarity">
    <text evidence="1">Belongs to the 'phage' integrase family.</text>
</comment>
<dbReference type="InterPro" id="IPR010998">
    <property type="entry name" value="Integrase_recombinase_N"/>
</dbReference>
<dbReference type="InterPro" id="IPR044068">
    <property type="entry name" value="CB"/>
</dbReference>
<keyword evidence="9" id="KW-1185">Reference proteome</keyword>
<dbReference type="InterPro" id="IPR011010">
    <property type="entry name" value="DNA_brk_join_enz"/>
</dbReference>
<evidence type="ECO:0000256" key="5">
    <source>
        <dbReference type="PROSITE-ProRule" id="PRU01248"/>
    </source>
</evidence>
<protein>
    <submittedName>
        <fullName evidence="8">Site-specific tyrosine recombinase XerC</fullName>
    </submittedName>
</protein>
<dbReference type="Gene3D" id="1.10.150.130">
    <property type="match status" value="1"/>
</dbReference>
<accession>A0A1Y5SHI5</accession>
<dbReference type="InterPro" id="IPR013762">
    <property type="entry name" value="Integrase-like_cat_sf"/>
</dbReference>
<name>A0A1Y5SHI5_9RHOB</name>
<dbReference type="PANTHER" id="PTHR30349">
    <property type="entry name" value="PHAGE INTEGRASE-RELATED"/>
    <property type="match status" value="1"/>
</dbReference>
<sequence length="365" mass="41786">MSNKEEKPKNIFKPNNSKYWWLRVKIHGVTHRESLRTTSQRVAEKKAKGRIKELRGLDEAGELDWSFGAGLAKFYDVLGLESSSWGAETRKRYRCSLRQILRVIDGYCDDIGCNIKDLMAAEITTAVVSEFVSRRRAEGVTVSTINRDLTAFANLMRSIKNDGWIETNPVQNYEKQGMKEILPVIVPPSEASIQKLSARAPGTLFYFPKFLDATGGRVTEMAMLLWSDISGFENPVEGNVQAILRNTKGKKVRAIALRQEVIDILLKIPRSNASPYVFWNSTEHGYYKDPSNLFWEYGQETGFNARLHDLRHKFAIERLKEGWSIYRVQKYIGHGSVLTTERYYLRYLTEEEKARVSADGDNGIR</sequence>
<feature type="domain" description="Core-binding (CB)" evidence="7">
    <location>
        <begin position="65"/>
        <end position="160"/>
    </location>
</feature>
<evidence type="ECO:0000256" key="2">
    <source>
        <dbReference type="ARBA" id="ARBA00022908"/>
    </source>
</evidence>
<evidence type="ECO:0000256" key="4">
    <source>
        <dbReference type="ARBA" id="ARBA00023172"/>
    </source>
</evidence>
<dbReference type="GO" id="GO:0015074">
    <property type="term" value="P:DNA integration"/>
    <property type="evidence" value="ECO:0007669"/>
    <property type="project" value="UniProtKB-KW"/>
</dbReference>
<dbReference type="GO" id="GO:0003677">
    <property type="term" value="F:DNA binding"/>
    <property type="evidence" value="ECO:0007669"/>
    <property type="project" value="UniProtKB-UniRule"/>
</dbReference>
<gene>
    <name evidence="8" type="ORF">TRL7639_02118</name>
</gene>
<keyword evidence="4" id="KW-0233">DNA recombination</keyword>
<dbReference type="SUPFAM" id="SSF56349">
    <property type="entry name" value="DNA breaking-rejoining enzymes"/>
    <property type="match status" value="1"/>
</dbReference>
<evidence type="ECO:0000313" key="8">
    <source>
        <dbReference type="EMBL" id="SLN40976.1"/>
    </source>
</evidence>
<evidence type="ECO:0000256" key="1">
    <source>
        <dbReference type="ARBA" id="ARBA00008857"/>
    </source>
</evidence>
<dbReference type="RefSeq" id="WP_085795628.1">
    <property type="nucleotide sequence ID" value="NZ_FWFO01000001.1"/>
</dbReference>
<evidence type="ECO:0000259" key="6">
    <source>
        <dbReference type="PROSITE" id="PS51898"/>
    </source>
</evidence>
<dbReference type="AlphaFoldDB" id="A0A1Y5SHI5"/>
<evidence type="ECO:0000313" key="9">
    <source>
        <dbReference type="Proteomes" id="UP000193077"/>
    </source>
</evidence>
<evidence type="ECO:0000259" key="7">
    <source>
        <dbReference type="PROSITE" id="PS51900"/>
    </source>
</evidence>
<proteinExistence type="inferred from homology"/>
<feature type="domain" description="Tyr recombinase" evidence="6">
    <location>
        <begin position="181"/>
        <end position="358"/>
    </location>
</feature>
<dbReference type="InterPro" id="IPR050090">
    <property type="entry name" value="Tyrosine_recombinase_XerCD"/>
</dbReference>
<dbReference type="GO" id="GO:0006310">
    <property type="term" value="P:DNA recombination"/>
    <property type="evidence" value="ECO:0007669"/>
    <property type="project" value="UniProtKB-KW"/>
</dbReference>
<evidence type="ECO:0000256" key="3">
    <source>
        <dbReference type="ARBA" id="ARBA00023125"/>
    </source>
</evidence>